<comment type="caution">
    <text evidence="1">The sequence shown here is derived from an EMBL/GenBank/DDBJ whole genome shotgun (WGS) entry which is preliminary data.</text>
</comment>
<dbReference type="Proteomes" id="UP001054837">
    <property type="component" value="Unassembled WGS sequence"/>
</dbReference>
<proteinExistence type="predicted"/>
<keyword evidence="2" id="KW-1185">Reference proteome</keyword>
<evidence type="ECO:0000313" key="1">
    <source>
        <dbReference type="EMBL" id="GIY20940.1"/>
    </source>
</evidence>
<dbReference type="EMBL" id="BPLQ01006238">
    <property type="protein sequence ID" value="GIY20940.1"/>
    <property type="molecule type" value="Genomic_DNA"/>
</dbReference>
<organism evidence="1 2">
    <name type="scientific">Caerostris darwini</name>
    <dbReference type="NCBI Taxonomy" id="1538125"/>
    <lineage>
        <taxon>Eukaryota</taxon>
        <taxon>Metazoa</taxon>
        <taxon>Ecdysozoa</taxon>
        <taxon>Arthropoda</taxon>
        <taxon>Chelicerata</taxon>
        <taxon>Arachnida</taxon>
        <taxon>Araneae</taxon>
        <taxon>Araneomorphae</taxon>
        <taxon>Entelegynae</taxon>
        <taxon>Araneoidea</taxon>
        <taxon>Araneidae</taxon>
        <taxon>Caerostris</taxon>
    </lineage>
</organism>
<protein>
    <submittedName>
        <fullName evidence="1">Uncharacterized protein</fullName>
    </submittedName>
</protein>
<reference evidence="1 2" key="1">
    <citation type="submission" date="2021-06" db="EMBL/GenBank/DDBJ databases">
        <title>Caerostris darwini draft genome.</title>
        <authorList>
            <person name="Kono N."/>
            <person name="Arakawa K."/>
        </authorList>
    </citation>
    <scope>NUCLEOTIDE SEQUENCE [LARGE SCALE GENOMIC DNA]</scope>
</reference>
<dbReference type="AlphaFoldDB" id="A0AAV4RGW1"/>
<name>A0AAV4RGW1_9ARAC</name>
<gene>
    <name evidence="1" type="ORF">CDAR_582371</name>
</gene>
<evidence type="ECO:0000313" key="2">
    <source>
        <dbReference type="Proteomes" id="UP001054837"/>
    </source>
</evidence>
<sequence>METAYLSCSSEIFSTGKQILVEIFQPNSCYKLRQNFRYLYANECNEPNEREREMCLPQPQSMYREWYIQLKTNHYDTGKFSEDGRGFGSHKSSFAVAIFVYSNPKDSPEPRIRAVTFIPQPPVQRRNQILATEFQFLIHRAAVGTSRGMSNGRRRGAPST</sequence>
<accession>A0AAV4RGW1</accession>